<dbReference type="AlphaFoldDB" id="A0A7D7LCB5"/>
<keyword evidence="2" id="KW-1185">Reference proteome</keyword>
<dbReference type="EMBL" id="CP054698">
    <property type="protein sequence ID" value="QMS88628.1"/>
    <property type="molecule type" value="Genomic_DNA"/>
</dbReference>
<name>A0A7D7LCB5_9NOSO</name>
<dbReference type="Proteomes" id="UP000514713">
    <property type="component" value="Chromosome"/>
</dbReference>
<dbReference type="SUPFAM" id="SSF81301">
    <property type="entry name" value="Nucleotidyltransferase"/>
    <property type="match status" value="1"/>
</dbReference>
<gene>
    <name evidence="1" type="ORF">HUN01_13865</name>
</gene>
<evidence type="ECO:0008006" key="3">
    <source>
        <dbReference type="Google" id="ProtNLM"/>
    </source>
</evidence>
<proteinExistence type="predicted"/>
<reference evidence="2" key="1">
    <citation type="submission" date="2020-06" db="EMBL/GenBank/DDBJ databases">
        <title>Nostoc edaphicum CCNP1411 genome.</title>
        <authorList>
            <person name="Fidor A."/>
            <person name="Grabski M."/>
            <person name="Gawor J."/>
            <person name="Gromadka R."/>
            <person name="Wegrzyn G."/>
            <person name="Mazur-Marzec H."/>
        </authorList>
    </citation>
    <scope>NUCLEOTIDE SEQUENCE [LARGE SCALE GENOMIC DNA]</scope>
    <source>
        <strain evidence="2">CCNP1411</strain>
    </source>
</reference>
<dbReference type="KEGG" id="ned:HUN01_13865"/>
<sequence length="291" mass="32644">MFDTATASSQTGAKLNYRPQAADTSIDADTYLFTQLRKLSLEQRIKIFAAHERGVKKLCLAGIKSRHRNVSQEEIRCIFARALLAEKFSPNFQSIGVDESMWIQDSISLAGELHQLFESINIPYYVSEGVASSIHGEPRSTRDLDLVISVQPDQIDLLVTTLETAGYYCPAGAVEDLKRGSERMLNITHTETIANADLYITDGSPFAVSQMARRILPNLDGIPAFWVASPEDTILQKLRWGQSSQSEKQWRDVLGIFKLQAQTLDYTYLIEWAEYLNLVDTLSRAFTEAGI</sequence>
<dbReference type="InterPro" id="IPR043519">
    <property type="entry name" value="NT_sf"/>
</dbReference>
<accession>A0A7D7LCB5</accession>
<evidence type="ECO:0000313" key="2">
    <source>
        <dbReference type="Proteomes" id="UP000514713"/>
    </source>
</evidence>
<protein>
    <recommendedName>
        <fullName evidence="3">Nucleotidyltransferase family protein</fullName>
    </recommendedName>
</protein>
<organism evidence="1 2">
    <name type="scientific">Nostoc edaphicum CCNP1411</name>
    <dbReference type="NCBI Taxonomy" id="1472755"/>
    <lineage>
        <taxon>Bacteria</taxon>
        <taxon>Bacillati</taxon>
        <taxon>Cyanobacteriota</taxon>
        <taxon>Cyanophyceae</taxon>
        <taxon>Nostocales</taxon>
        <taxon>Nostocaceae</taxon>
        <taxon>Nostoc</taxon>
    </lineage>
</organism>
<evidence type="ECO:0000313" key="1">
    <source>
        <dbReference type="EMBL" id="QMS88628.1"/>
    </source>
</evidence>